<dbReference type="EMBL" id="JANRMS010005006">
    <property type="protein sequence ID" value="KAJ3504321.1"/>
    <property type="molecule type" value="Genomic_DNA"/>
</dbReference>
<proteinExistence type="predicted"/>
<accession>A0ACC1RCB1</accession>
<keyword evidence="2" id="KW-1185">Reference proteome</keyword>
<dbReference type="Proteomes" id="UP001148629">
    <property type="component" value="Unassembled WGS sequence"/>
</dbReference>
<sequence length="706" mass="79199">MIGGGDQIYNDCVQNECSLFKEWLDIRNPVHKHTAAFTPEMQDQLEKFYLDRYCMWFSQGLFGLANSQIPMVNMYDDHDIFDGYGSYPHHDMKAPVFSGLGAVAFKYYMLFQHQSIMAETENSEPSWILGNEPGPYIGELGRSLFMSVGSRVGLLAVDCRTERTEHDVISDKTWEKIMNRLYAEVRRGQVEHLLVLLGIPIAYPRLVWLENILTSRLMDPVKALGRTGVLGKALNNIDGGAEVLDDLNDHWTAKNHKQERSIVVEDLQDLAIDKSLRVTILSGDVHLAAVGQFYSNPKLGLAKHKDPRYMPNIISSAIANTPPPDIMADVLNKRNKVHHFDKQTDEDMIPLFQQGVDGKPRNNKHLLPHRNWCSIREWAPGTTPPPTPPQSVGNRTPSPPPPKPQGGGLFRRLSLSRSKSTDTRPELPKDSVRGSRPPVTRGGGGLFRSLSRRNSTNSERPPAAKLTRSMSVGQAEPKKAGFFSFGRRPSQRRPDDGGINGNWGDEDDYDDDAYWDEPQSPQRTRASGIRGGAAYDEYSEGDDSYFMAQPRRAQTIGSRAMSHSRNDEGSVPPTRPFYRTPTGLSTKQKKQADKYAVDLEGGLDISLNVEINPKDPTGITKQYRLLVPKLFYDYSAEDGEDESAAVAAQEQDLGPEPEPAAAPAEPSGFKRLLSFRKKPPKVREPPPEDDYSDEDDDYDDDDYRRR</sequence>
<reference evidence="1" key="1">
    <citation type="submission" date="2022-08" db="EMBL/GenBank/DDBJ databases">
        <title>Genome Sequence of Fusarium decemcellulare.</title>
        <authorList>
            <person name="Buettner E."/>
        </authorList>
    </citation>
    <scope>NUCLEOTIDE SEQUENCE</scope>
    <source>
        <strain evidence="1">Babe19</strain>
    </source>
</reference>
<evidence type="ECO:0000313" key="1">
    <source>
        <dbReference type="EMBL" id="KAJ3504321.1"/>
    </source>
</evidence>
<name>A0ACC1RCB1_9HYPO</name>
<evidence type="ECO:0000313" key="2">
    <source>
        <dbReference type="Proteomes" id="UP001148629"/>
    </source>
</evidence>
<organism evidence="1 2">
    <name type="scientific">Fusarium decemcellulare</name>
    <dbReference type="NCBI Taxonomy" id="57161"/>
    <lineage>
        <taxon>Eukaryota</taxon>
        <taxon>Fungi</taxon>
        <taxon>Dikarya</taxon>
        <taxon>Ascomycota</taxon>
        <taxon>Pezizomycotina</taxon>
        <taxon>Sordariomycetes</taxon>
        <taxon>Hypocreomycetidae</taxon>
        <taxon>Hypocreales</taxon>
        <taxon>Nectriaceae</taxon>
        <taxon>Fusarium</taxon>
        <taxon>Fusarium decemcellulare species complex</taxon>
    </lineage>
</organism>
<comment type="caution">
    <text evidence="1">The sequence shown here is derived from an EMBL/GenBank/DDBJ whole genome shotgun (WGS) entry which is preliminary data.</text>
</comment>
<gene>
    <name evidence="1" type="ORF">NM208_g16355</name>
</gene>
<protein>
    <submittedName>
        <fullName evidence="1">Uncharacterized protein</fullName>
    </submittedName>
</protein>